<organism evidence="2 3">
    <name type="scientific">Laodelphax striatellus</name>
    <name type="common">Small brown planthopper</name>
    <name type="synonym">Delphax striatella</name>
    <dbReference type="NCBI Taxonomy" id="195883"/>
    <lineage>
        <taxon>Eukaryota</taxon>
        <taxon>Metazoa</taxon>
        <taxon>Ecdysozoa</taxon>
        <taxon>Arthropoda</taxon>
        <taxon>Hexapoda</taxon>
        <taxon>Insecta</taxon>
        <taxon>Pterygota</taxon>
        <taxon>Neoptera</taxon>
        <taxon>Paraneoptera</taxon>
        <taxon>Hemiptera</taxon>
        <taxon>Auchenorrhyncha</taxon>
        <taxon>Fulgoroidea</taxon>
        <taxon>Delphacidae</taxon>
        <taxon>Criomorphinae</taxon>
        <taxon>Laodelphax</taxon>
    </lineage>
</organism>
<evidence type="ECO:0008006" key="4">
    <source>
        <dbReference type="Google" id="ProtNLM"/>
    </source>
</evidence>
<reference evidence="2 3" key="1">
    <citation type="journal article" date="2017" name="Gigascience">
        <title>Genome sequence of the small brown planthopper, Laodelphax striatellus.</title>
        <authorList>
            <person name="Zhu J."/>
            <person name="Jiang F."/>
            <person name="Wang X."/>
            <person name="Yang P."/>
            <person name="Bao Y."/>
            <person name="Zhao W."/>
            <person name="Wang W."/>
            <person name="Lu H."/>
            <person name="Wang Q."/>
            <person name="Cui N."/>
            <person name="Li J."/>
            <person name="Chen X."/>
            <person name="Luo L."/>
            <person name="Yu J."/>
            <person name="Kang L."/>
            <person name="Cui F."/>
        </authorList>
    </citation>
    <scope>NUCLEOTIDE SEQUENCE [LARGE SCALE GENOMIC DNA]</scope>
    <source>
        <strain evidence="2">Lst14</strain>
    </source>
</reference>
<dbReference type="InParanoid" id="A0A482X3V3"/>
<dbReference type="GO" id="GO:0005737">
    <property type="term" value="C:cytoplasm"/>
    <property type="evidence" value="ECO:0007669"/>
    <property type="project" value="UniProtKB-ARBA"/>
</dbReference>
<keyword evidence="3" id="KW-1185">Reference proteome</keyword>
<comment type="caution">
    <text evidence="2">The sequence shown here is derived from an EMBL/GenBank/DDBJ whole genome shotgun (WGS) entry which is preliminary data.</text>
</comment>
<accession>A0A482X3V3</accession>
<keyword evidence="1" id="KW-0175">Coiled coil</keyword>
<dbReference type="EMBL" id="QKKF02018318">
    <property type="protein sequence ID" value="RZF40413.1"/>
    <property type="molecule type" value="Genomic_DNA"/>
</dbReference>
<sequence length="543" mass="61797">MSLQQSQLETLREWLTSTEDRISRMSKVGPDLTALRNQLDVHSELQQDLQNQQKVVDALSNLVVVVDETTADNGNIHNKLMSLQQSQLETLREWLTSTEDRISRMSKVGPDLTALRNQLDVHSELQQDLQNQQKVVDALSNLVVVVDETTADNAYSQMEDQLTALGERWAHICQWTEERWSLLKGLIQQGGAILDQVMWLQAWLDSKETVLKNMESEPANEMGTILERIKQLQILRQQMDAQHKRLDHLQDAIHELGQKMNPPGGGEELEKLEALQDRWDALLSIMDVQAQRISNSGFEISLTPCVGDSSESVQTLQAWESNTSSQDGQGSWKRRRVEKQVELQSGLTDMESWLNQTERLLQDKGEPQDAVLLLEEARSEWIERKPHMTALLSLGKTRVQEIITDGGSPLTEEQKLVALEKKFTAIGLQLDMALEKAQREVELKALSKELTSLDLLFSGFSKWFASTPNHSLEQCRVKVKSMKSHEERVIKLGQRSKQLIARPHAGQEEADADANIQEFVTKWTTLMEKLIPKSEPNQYVFKN</sequence>
<dbReference type="SUPFAM" id="SSF46966">
    <property type="entry name" value="Spectrin repeat"/>
    <property type="match status" value="3"/>
</dbReference>
<evidence type="ECO:0000313" key="2">
    <source>
        <dbReference type="EMBL" id="RZF40413.1"/>
    </source>
</evidence>
<dbReference type="SMR" id="A0A482X3V3"/>
<name>A0A482X3V3_LAOST</name>
<dbReference type="STRING" id="195883.A0A482X3V3"/>
<feature type="coiled-coil region" evidence="1">
    <location>
        <begin position="112"/>
        <end position="142"/>
    </location>
</feature>
<dbReference type="CDD" id="cd00176">
    <property type="entry name" value="SPEC"/>
    <property type="match status" value="1"/>
</dbReference>
<dbReference type="AlphaFoldDB" id="A0A482X3V3"/>
<dbReference type="InterPro" id="IPR002017">
    <property type="entry name" value="Spectrin_repeat"/>
</dbReference>
<feature type="coiled-coil region" evidence="1">
    <location>
        <begin position="32"/>
        <end position="62"/>
    </location>
</feature>
<dbReference type="InterPro" id="IPR018159">
    <property type="entry name" value="Spectrin/alpha-actinin"/>
</dbReference>
<gene>
    <name evidence="2" type="ORF">LSTR_LSTR015750</name>
</gene>
<dbReference type="SMART" id="SM00150">
    <property type="entry name" value="SPEC"/>
    <property type="match status" value="2"/>
</dbReference>
<proteinExistence type="predicted"/>
<protein>
    <recommendedName>
        <fullName evidence="4">KASH domain-containing protein</fullName>
    </recommendedName>
</protein>
<evidence type="ECO:0000256" key="1">
    <source>
        <dbReference type="SAM" id="Coils"/>
    </source>
</evidence>
<dbReference type="OrthoDB" id="10057795at2759"/>
<evidence type="ECO:0000313" key="3">
    <source>
        <dbReference type="Proteomes" id="UP000291343"/>
    </source>
</evidence>
<dbReference type="Pfam" id="PF00435">
    <property type="entry name" value="Spectrin"/>
    <property type="match status" value="2"/>
</dbReference>
<dbReference type="Proteomes" id="UP000291343">
    <property type="component" value="Unassembled WGS sequence"/>
</dbReference>
<dbReference type="Gene3D" id="1.20.58.60">
    <property type="match status" value="4"/>
</dbReference>